<sequence length="72" mass="7793">MGLAELYAVVSSQELAGLSRRLVSVGDEIDIPSYLDELATLAFCGDLNDRRGVLYEALSQSSWYCDGGFADV</sequence>
<evidence type="ECO:0000313" key="2">
    <source>
        <dbReference type="Proteomes" id="UP000244867"/>
    </source>
</evidence>
<accession>A0A2R7YXE5</accession>
<name>A0A2R7YXE5_9ACTN</name>
<evidence type="ECO:0000313" key="1">
    <source>
        <dbReference type="EMBL" id="PUA81058.1"/>
    </source>
</evidence>
<dbReference type="AlphaFoldDB" id="A0A2R7YXE5"/>
<dbReference type="Proteomes" id="UP000244867">
    <property type="component" value="Unassembled WGS sequence"/>
</dbReference>
<dbReference type="EMBL" id="PYXZ01000004">
    <property type="protein sequence ID" value="PUA81058.1"/>
    <property type="molecule type" value="Genomic_DNA"/>
</dbReference>
<organism evidence="1 2">
    <name type="scientific">Nocardioides currus</name>
    <dbReference type="NCBI Taxonomy" id="2133958"/>
    <lineage>
        <taxon>Bacteria</taxon>
        <taxon>Bacillati</taxon>
        <taxon>Actinomycetota</taxon>
        <taxon>Actinomycetes</taxon>
        <taxon>Propionibacteriales</taxon>
        <taxon>Nocardioidaceae</taxon>
        <taxon>Nocardioides</taxon>
    </lineage>
</organism>
<protein>
    <submittedName>
        <fullName evidence="1">Uncharacterized protein</fullName>
    </submittedName>
</protein>
<keyword evidence="2" id="KW-1185">Reference proteome</keyword>
<proteinExistence type="predicted"/>
<comment type="caution">
    <text evidence="1">The sequence shown here is derived from an EMBL/GenBank/DDBJ whole genome shotgun (WGS) entry which is preliminary data.</text>
</comment>
<gene>
    <name evidence="1" type="ORF">C7S10_11835</name>
</gene>
<reference evidence="1 2" key="1">
    <citation type="submission" date="2018-03" db="EMBL/GenBank/DDBJ databases">
        <authorList>
            <person name="Keele B.F."/>
        </authorList>
    </citation>
    <scope>NUCLEOTIDE SEQUENCE [LARGE SCALE GENOMIC DNA]</scope>
    <source>
        <strain evidence="1 2">IB-3</strain>
    </source>
</reference>